<gene>
    <name evidence="1" type="ORF">PMAYCL1PPCAC_30929</name>
</gene>
<feature type="non-terminal residue" evidence="1">
    <location>
        <position position="74"/>
    </location>
</feature>
<proteinExistence type="predicted"/>
<name>A0AAN5IDM9_9BILA</name>
<feature type="non-terminal residue" evidence="1">
    <location>
        <position position="1"/>
    </location>
</feature>
<protein>
    <submittedName>
        <fullName evidence="1">Uncharacterized protein</fullName>
    </submittedName>
</protein>
<dbReference type="Proteomes" id="UP001328107">
    <property type="component" value="Unassembled WGS sequence"/>
</dbReference>
<evidence type="ECO:0000313" key="2">
    <source>
        <dbReference type="Proteomes" id="UP001328107"/>
    </source>
</evidence>
<organism evidence="1 2">
    <name type="scientific">Pristionchus mayeri</name>
    <dbReference type="NCBI Taxonomy" id="1317129"/>
    <lineage>
        <taxon>Eukaryota</taxon>
        <taxon>Metazoa</taxon>
        <taxon>Ecdysozoa</taxon>
        <taxon>Nematoda</taxon>
        <taxon>Chromadorea</taxon>
        <taxon>Rhabditida</taxon>
        <taxon>Rhabditina</taxon>
        <taxon>Diplogasteromorpha</taxon>
        <taxon>Diplogasteroidea</taxon>
        <taxon>Neodiplogasteridae</taxon>
        <taxon>Pristionchus</taxon>
    </lineage>
</organism>
<accession>A0AAN5IDM9</accession>
<dbReference type="EMBL" id="BTRK01000006">
    <property type="protein sequence ID" value="GMR60734.1"/>
    <property type="molecule type" value="Genomic_DNA"/>
</dbReference>
<dbReference type="AlphaFoldDB" id="A0AAN5IDM9"/>
<reference evidence="2" key="1">
    <citation type="submission" date="2022-10" db="EMBL/GenBank/DDBJ databases">
        <title>Genome assembly of Pristionchus species.</title>
        <authorList>
            <person name="Yoshida K."/>
            <person name="Sommer R.J."/>
        </authorList>
    </citation>
    <scope>NUCLEOTIDE SEQUENCE [LARGE SCALE GENOMIC DNA]</scope>
    <source>
        <strain evidence="2">RS5460</strain>
    </source>
</reference>
<evidence type="ECO:0000313" key="1">
    <source>
        <dbReference type="EMBL" id="GMR60734.1"/>
    </source>
</evidence>
<comment type="caution">
    <text evidence="1">The sequence shown here is derived from an EMBL/GenBank/DDBJ whole genome shotgun (WGS) entry which is preliminary data.</text>
</comment>
<sequence length="74" mass="7794">VLPQPNPGTGFEFSTACTDAEDVVDVLIGVTPPCPSGMTAAGKQPYIVDVVLPDGQRDVYPSQRSSIEWDSDVG</sequence>
<keyword evidence="2" id="KW-1185">Reference proteome</keyword>